<dbReference type="Gene3D" id="3.30.750.24">
    <property type="entry name" value="STAS domain"/>
    <property type="match status" value="1"/>
</dbReference>
<gene>
    <name evidence="4" type="ORF">ACFO9E_27935</name>
</gene>
<accession>A0ABV9GEL5</accession>
<comment type="similarity">
    <text evidence="1 2">Belongs to the anti-sigma-factor antagonist family.</text>
</comment>
<evidence type="ECO:0000256" key="2">
    <source>
        <dbReference type="RuleBase" id="RU003749"/>
    </source>
</evidence>
<dbReference type="CDD" id="cd07043">
    <property type="entry name" value="STAS_anti-anti-sigma_factors"/>
    <property type="match status" value="1"/>
</dbReference>
<dbReference type="SUPFAM" id="SSF52091">
    <property type="entry name" value="SpoIIaa-like"/>
    <property type="match status" value="1"/>
</dbReference>
<dbReference type="RefSeq" id="WP_381200892.1">
    <property type="nucleotide sequence ID" value="NZ_JBHSFE010000027.1"/>
</dbReference>
<dbReference type="InterPro" id="IPR002645">
    <property type="entry name" value="STAS_dom"/>
</dbReference>
<dbReference type="Pfam" id="PF01740">
    <property type="entry name" value="STAS"/>
    <property type="match status" value="1"/>
</dbReference>
<evidence type="ECO:0000256" key="1">
    <source>
        <dbReference type="ARBA" id="ARBA00009013"/>
    </source>
</evidence>
<evidence type="ECO:0000259" key="3">
    <source>
        <dbReference type="PROSITE" id="PS50801"/>
    </source>
</evidence>
<dbReference type="EMBL" id="JBHSFE010000027">
    <property type="protein sequence ID" value="MFC4611584.1"/>
    <property type="molecule type" value="Genomic_DNA"/>
</dbReference>
<dbReference type="Proteomes" id="UP001595993">
    <property type="component" value="Unassembled WGS sequence"/>
</dbReference>
<dbReference type="InterPro" id="IPR036513">
    <property type="entry name" value="STAS_dom_sf"/>
</dbReference>
<dbReference type="PANTHER" id="PTHR33495:SF2">
    <property type="entry name" value="ANTI-SIGMA FACTOR ANTAGONIST TM_1081-RELATED"/>
    <property type="match status" value="1"/>
</dbReference>
<dbReference type="PANTHER" id="PTHR33495">
    <property type="entry name" value="ANTI-SIGMA FACTOR ANTAGONIST TM_1081-RELATED-RELATED"/>
    <property type="match status" value="1"/>
</dbReference>
<evidence type="ECO:0000313" key="5">
    <source>
        <dbReference type="Proteomes" id="UP001595993"/>
    </source>
</evidence>
<feature type="domain" description="STAS" evidence="3">
    <location>
        <begin position="19"/>
        <end position="128"/>
    </location>
</feature>
<comment type="caution">
    <text evidence="4">The sequence shown here is derived from an EMBL/GenBank/DDBJ whole genome shotgun (WGS) entry which is preliminary data.</text>
</comment>
<sequence>MAEGLTSTSSGLHAPLPRPYGRVYRSRGRTVIELQGEVDIASAKPIGAHLDVVTAVRGHHVVIDLTHVAFFDCSGLALLCRARRRTAENGGRMWVVCDSPGILRVFRAGAVLDVFRTLPTLDDALAAEDW</sequence>
<dbReference type="NCBIfam" id="TIGR00377">
    <property type="entry name" value="ant_ant_sig"/>
    <property type="match status" value="1"/>
</dbReference>
<keyword evidence="5" id="KW-1185">Reference proteome</keyword>
<dbReference type="PROSITE" id="PS50801">
    <property type="entry name" value="STAS"/>
    <property type="match status" value="1"/>
</dbReference>
<protein>
    <recommendedName>
        <fullName evidence="2">Anti-sigma factor antagonist</fullName>
    </recommendedName>
</protein>
<organism evidence="4 5">
    <name type="scientific">Streptomyces maoxianensis</name>
    <dbReference type="NCBI Taxonomy" id="1459942"/>
    <lineage>
        <taxon>Bacteria</taxon>
        <taxon>Bacillati</taxon>
        <taxon>Actinomycetota</taxon>
        <taxon>Actinomycetes</taxon>
        <taxon>Kitasatosporales</taxon>
        <taxon>Streptomycetaceae</taxon>
        <taxon>Streptomyces</taxon>
    </lineage>
</organism>
<reference evidence="5" key="1">
    <citation type="journal article" date="2019" name="Int. J. Syst. Evol. Microbiol.">
        <title>The Global Catalogue of Microorganisms (GCM) 10K type strain sequencing project: providing services to taxonomists for standard genome sequencing and annotation.</title>
        <authorList>
            <consortium name="The Broad Institute Genomics Platform"/>
            <consortium name="The Broad Institute Genome Sequencing Center for Infectious Disease"/>
            <person name="Wu L."/>
            <person name="Ma J."/>
        </authorList>
    </citation>
    <scope>NUCLEOTIDE SEQUENCE [LARGE SCALE GENOMIC DNA]</scope>
    <source>
        <strain evidence="5">CGMCC 4.7139</strain>
    </source>
</reference>
<evidence type="ECO:0000313" key="4">
    <source>
        <dbReference type="EMBL" id="MFC4611584.1"/>
    </source>
</evidence>
<dbReference type="InterPro" id="IPR003658">
    <property type="entry name" value="Anti-sigma_ant"/>
</dbReference>
<name>A0ABV9GEL5_9ACTN</name>
<proteinExistence type="inferred from homology"/>